<dbReference type="SUPFAM" id="SSF48452">
    <property type="entry name" value="TPR-like"/>
    <property type="match status" value="1"/>
</dbReference>
<dbReference type="PANTHER" id="PTHR10039:SF17">
    <property type="entry name" value="FUNGAL STAND N-TERMINAL GOODBYE DOMAIN-CONTAINING PROTEIN-RELATED"/>
    <property type="match status" value="1"/>
</dbReference>
<dbReference type="InterPro" id="IPR056884">
    <property type="entry name" value="NPHP3-like_N"/>
</dbReference>
<dbReference type="InterPro" id="IPR027417">
    <property type="entry name" value="P-loop_NTPase"/>
</dbReference>
<dbReference type="STRING" id="1073090.A0A1L9SS86"/>
<accession>A0A1L9SS86</accession>
<keyword evidence="5" id="KW-1185">Reference proteome</keyword>
<sequence>MKSEQGQISKERPRADTRGLLNHACSRFEDLTGERLRSRSLNDLEKIILDHQQEGKTILSSTARNNCLQIVEIVKGLAGPIGEATALVFSPASACFSALSFLLEIPSKIHAIHESINAVFDEVEPQFIQLKVYDRMENPDQDLLIYACNVMMAFVDLCAQCVKQNKKGRLSKLYKEGKWVLLNENPIKAGLDQLQKLSERKEGLQSTIILEKILHSEHILDGIDTKVDGIRDYVGRRSDEQTRQDELIIIRNRFGMSDDRVLMSHRVFAENAQLATVRSSWFLEWEAYRKWTCRENQDVRPLLLVTGAQGTGKSVSAASMFLDLKSSLKDDEQALIAYYTFPPVPKNCKDNQQPLESGVKSIGLQLAEQSPVYRRRLLRALRESTTKDTDYKRLWKTLNVWKPADKTTSYLFLDGLDNLSDSEFNNLMDELTASSDQASPEASYFRIFVTGRRNLLQKYSRSKLCLDTVEIERFNRQEIEGYIEWFLKTKDLLQENYLDFGELRKSILAGLLRKSYGSFQRTQKRLDKVESLVRSDSRDELSHFLETLDRGESGPSESELRDLERILDAKEIEELNELIIWAEFGSRYFGVEQLEAFLFIRSSSPPLRSLRKKIQDRFSLILEERDDGVRLREDMKQWVIMEQSGRLPPAVTATISVTNAEIEVAQRFFWDLAHHSVMNRFNFDAHQVDMSKPSTQRIQVTPLNAHLVMVKRTFEFLRRAPHALSQPIGGVLLASLPGHLSDLRRLPAFEQIADADRRTIGENVQELFFNPMNLERHWDTFQDIAWHTNEDSRNSFWEWLKDDAAIKHLGVRGKLEEVNRDPKRNQKLFESLAKLAGRRWLQDRTSSAMAAFEWLRNFLELDAEDENSKDSSEDGSGEDDRVSKVEEWCKEALGVRHLRGNDIWLQRVAETYQSVGENKKAFEKYQETNEILEEMGDLDRDRRVGVLICLASLADDEDDALKYKGEAFRLDPRNIDARYELFKSRHARGDEAEVASLVTEALELKSSTRPISHLGLMVEMAIEDDESDTFELLNTISSICSSSLQSLDRLLEDMETAIDNAKEQKQHEFWATLLLHKGIALSCYSDDYSRFDKAVQAWNECSKLILENIKQQSAGAILLDQVGRQLSSYYFEQTIKDPANAAEHAEKLKQIFEEQKGIVHGMSAAKTYLAAYRVLSGDQSAARSLFKEDIVEAFALLSDNTTRNDHRGYTLLFQILLYTGDHINSLVAFSLLARRVLEVEILKEWLLPDGGEAMSPEASELVEFFKAEIPECYSPWEKVWFMSHHLKTLAQDQDHDGERKPFYEKLVNSMSQYDEALDDANNDYVCDRCGGLLESEAPMYACQYCYNIGLCEPCLQQLKDGTFKTPLCRASHQWMQIPPWNPKTHVRAYRRKVCMDAVIGENGSLTGGEEVSVVEWLERLKEDWKPEGVWTFH</sequence>
<dbReference type="OrthoDB" id="2913095at2759"/>
<evidence type="ECO:0000256" key="1">
    <source>
        <dbReference type="ARBA" id="ARBA00022737"/>
    </source>
</evidence>
<dbReference type="Proteomes" id="UP000184188">
    <property type="component" value="Unassembled WGS sequence"/>
</dbReference>
<feature type="domain" description="Fungal STAND N-terminal Goodbye" evidence="2">
    <location>
        <begin position="22"/>
        <end position="133"/>
    </location>
</feature>
<protein>
    <submittedName>
        <fullName evidence="4">Uncharacterized protein</fullName>
    </submittedName>
</protein>
<proteinExistence type="predicted"/>
<dbReference type="PANTHER" id="PTHR10039">
    <property type="entry name" value="AMELOGENIN"/>
    <property type="match status" value="1"/>
</dbReference>
<reference evidence="5" key="1">
    <citation type="journal article" date="2017" name="Genome Biol.">
        <title>Comparative genomics reveals high biological diversity and specific adaptations in the industrially and medically important fungal genus Aspergillus.</title>
        <authorList>
            <person name="de Vries R.P."/>
            <person name="Riley R."/>
            <person name="Wiebenga A."/>
            <person name="Aguilar-Osorio G."/>
            <person name="Amillis S."/>
            <person name="Uchima C.A."/>
            <person name="Anderluh G."/>
            <person name="Asadollahi M."/>
            <person name="Askin M."/>
            <person name="Barry K."/>
            <person name="Battaglia E."/>
            <person name="Bayram O."/>
            <person name="Benocci T."/>
            <person name="Braus-Stromeyer S.A."/>
            <person name="Caldana C."/>
            <person name="Canovas D."/>
            <person name="Cerqueira G.C."/>
            <person name="Chen F."/>
            <person name="Chen W."/>
            <person name="Choi C."/>
            <person name="Clum A."/>
            <person name="Dos Santos R.A."/>
            <person name="Damasio A.R."/>
            <person name="Diallinas G."/>
            <person name="Emri T."/>
            <person name="Fekete E."/>
            <person name="Flipphi M."/>
            <person name="Freyberg S."/>
            <person name="Gallo A."/>
            <person name="Gournas C."/>
            <person name="Habgood R."/>
            <person name="Hainaut M."/>
            <person name="Harispe M.L."/>
            <person name="Henrissat B."/>
            <person name="Hilden K.S."/>
            <person name="Hope R."/>
            <person name="Hossain A."/>
            <person name="Karabika E."/>
            <person name="Karaffa L."/>
            <person name="Karanyi Z."/>
            <person name="Krasevec N."/>
            <person name="Kuo A."/>
            <person name="Kusch H."/>
            <person name="LaButti K."/>
            <person name="Lagendijk E.L."/>
            <person name="Lapidus A."/>
            <person name="Levasseur A."/>
            <person name="Lindquist E."/>
            <person name="Lipzen A."/>
            <person name="Logrieco A.F."/>
            <person name="MacCabe A."/>
            <person name="Maekelae M.R."/>
            <person name="Malavazi I."/>
            <person name="Melin P."/>
            <person name="Meyer V."/>
            <person name="Mielnichuk N."/>
            <person name="Miskei M."/>
            <person name="Molnar A.P."/>
            <person name="Mule G."/>
            <person name="Ngan C.Y."/>
            <person name="Orejas M."/>
            <person name="Orosz E."/>
            <person name="Ouedraogo J.P."/>
            <person name="Overkamp K.M."/>
            <person name="Park H.-S."/>
            <person name="Perrone G."/>
            <person name="Piumi F."/>
            <person name="Punt P.J."/>
            <person name="Ram A.F."/>
            <person name="Ramon A."/>
            <person name="Rauscher S."/>
            <person name="Record E."/>
            <person name="Riano-Pachon D.M."/>
            <person name="Robert V."/>
            <person name="Roehrig J."/>
            <person name="Ruller R."/>
            <person name="Salamov A."/>
            <person name="Salih N.S."/>
            <person name="Samson R.A."/>
            <person name="Sandor E."/>
            <person name="Sanguinetti M."/>
            <person name="Schuetze T."/>
            <person name="Sepcic K."/>
            <person name="Shelest E."/>
            <person name="Sherlock G."/>
            <person name="Sophianopoulou V."/>
            <person name="Squina F.M."/>
            <person name="Sun H."/>
            <person name="Susca A."/>
            <person name="Todd R.B."/>
            <person name="Tsang A."/>
            <person name="Unkles S.E."/>
            <person name="van de Wiele N."/>
            <person name="van Rossen-Uffink D."/>
            <person name="Oliveira J.V."/>
            <person name="Vesth T.C."/>
            <person name="Visser J."/>
            <person name="Yu J.-H."/>
            <person name="Zhou M."/>
            <person name="Andersen M.R."/>
            <person name="Archer D.B."/>
            <person name="Baker S.E."/>
            <person name="Benoit I."/>
            <person name="Brakhage A.A."/>
            <person name="Braus G.H."/>
            <person name="Fischer R."/>
            <person name="Frisvad J.C."/>
            <person name="Goldman G.H."/>
            <person name="Houbraken J."/>
            <person name="Oakley B."/>
            <person name="Pocsi I."/>
            <person name="Scazzocchio C."/>
            <person name="Seiboth B."/>
            <person name="vanKuyk P.A."/>
            <person name="Wortman J."/>
            <person name="Dyer P.S."/>
            <person name="Grigoriev I.V."/>
        </authorList>
    </citation>
    <scope>NUCLEOTIDE SEQUENCE [LARGE SCALE GENOMIC DNA]</scope>
    <source>
        <strain evidence="5">CBS 506.65</strain>
    </source>
</reference>
<keyword evidence="1" id="KW-0677">Repeat</keyword>
<dbReference type="Gene3D" id="1.25.40.10">
    <property type="entry name" value="Tetratricopeptide repeat domain"/>
    <property type="match status" value="1"/>
</dbReference>
<evidence type="ECO:0000259" key="2">
    <source>
        <dbReference type="Pfam" id="PF17109"/>
    </source>
</evidence>
<dbReference type="RefSeq" id="XP_022584549.1">
    <property type="nucleotide sequence ID" value="XM_022724549.1"/>
</dbReference>
<evidence type="ECO:0000313" key="4">
    <source>
        <dbReference type="EMBL" id="OJJ50039.1"/>
    </source>
</evidence>
<dbReference type="SUPFAM" id="SSF52540">
    <property type="entry name" value="P-loop containing nucleoside triphosphate hydrolases"/>
    <property type="match status" value="1"/>
</dbReference>
<evidence type="ECO:0000313" key="5">
    <source>
        <dbReference type="Proteomes" id="UP000184188"/>
    </source>
</evidence>
<dbReference type="VEuPathDB" id="FungiDB:ASPZODRAFT_139374"/>
<dbReference type="EMBL" id="KV878337">
    <property type="protein sequence ID" value="OJJ50039.1"/>
    <property type="molecule type" value="Genomic_DNA"/>
</dbReference>
<dbReference type="Pfam" id="PF17109">
    <property type="entry name" value="Goodbye"/>
    <property type="match status" value="1"/>
</dbReference>
<dbReference type="InterPro" id="IPR031350">
    <property type="entry name" value="Goodbye_dom"/>
</dbReference>
<feature type="domain" description="Nephrocystin 3-like N-terminal" evidence="3">
    <location>
        <begin position="280"/>
        <end position="452"/>
    </location>
</feature>
<organism evidence="4 5">
    <name type="scientific">Penicilliopsis zonata CBS 506.65</name>
    <dbReference type="NCBI Taxonomy" id="1073090"/>
    <lineage>
        <taxon>Eukaryota</taxon>
        <taxon>Fungi</taxon>
        <taxon>Dikarya</taxon>
        <taxon>Ascomycota</taxon>
        <taxon>Pezizomycotina</taxon>
        <taxon>Eurotiomycetes</taxon>
        <taxon>Eurotiomycetidae</taxon>
        <taxon>Eurotiales</taxon>
        <taxon>Aspergillaceae</taxon>
        <taxon>Penicilliopsis</taxon>
    </lineage>
</organism>
<gene>
    <name evidence="4" type="ORF">ASPZODRAFT_139374</name>
</gene>
<dbReference type="Pfam" id="PF24883">
    <property type="entry name" value="NPHP3_N"/>
    <property type="match status" value="1"/>
</dbReference>
<name>A0A1L9SS86_9EURO</name>
<evidence type="ECO:0000259" key="3">
    <source>
        <dbReference type="Pfam" id="PF24883"/>
    </source>
</evidence>
<dbReference type="InterPro" id="IPR011990">
    <property type="entry name" value="TPR-like_helical_dom_sf"/>
</dbReference>
<dbReference type="Gene3D" id="3.40.50.300">
    <property type="entry name" value="P-loop containing nucleotide triphosphate hydrolases"/>
    <property type="match status" value="1"/>
</dbReference>
<dbReference type="GeneID" id="34611014"/>